<evidence type="ECO:0000313" key="2">
    <source>
        <dbReference type="Proteomes" id="UP000639274"/>
    </source>
</evidence>
<dbReference type="KEGG" id="lsf:I8J32_013225"/>
<organism evidence="1 2">
    <name type="scientific">Agrilutibacter solisilvae</name>
    <dbReference type="NCBI Taxonomy" id="2763317"/>
    <lineage>
        <taxon>Bacteria</taxon>
        <taxon>Pseudomonadati</taxon>
        <taxon>Pseudomonadota</taxon>
        <taxon>Gammaproteobacteria</taxon>
        <taxon>Lysobacterales</taxon>
        <taxon>Lysobacteraceae</taxon>
        <taxon>Agrilutibacter</taxon>
    </lineage>
</organism>
<dbReference type="EMBL" id="CP071518">
    <property type="protein sequence ID" value="QSX77694.1"/>
    <property type="molecule type" value="Genomic_DNA"/>
</dbReference>
<reference evidence="1 2" key="1">
    <citation type="submission" date="2021-03" db="EMBL/GenBank/DDBJ databases">
        <title>Lysobacter sp. nov. isolated from soil of gangwondo yeongwol, south Korea.</title>
        <authorList>
            <person name="Kim K.R."/>
            <person name="Kim K.H."/>
            <person name="Jeon C.O."/>
        </authorList>
    </citation>
    <scope>NUCLEOTIDE SEQUENCE [LARGE SCALE GENOMIC DNA]</scope>
    <source>
        <strain evidence="1 2">R19</strain>
    </source>
</reference>
<dbReference type="Proteomes" id="UP000639274">
    <property type="component" value="Chromosome"/>
</dbReference>
<proteinExistence type="predicted"/>
<dbReference type="RefSeq" id="WP_207526612.1">
    <property type="nucleotide sequence ID" value="NZ_CP071518.1"/>
</dbReference>
<evidence type="ECO:0000313" key="1">
    <source>
        <dbReference type="EMBL" id="QSX77694.1"/>
    </source>
</evidence>
<protein>
    <submittedName>
        <fullName evidence="1">Uncharacterized protein</fullName>
    </submittedName>
</protein>
<sequence length="175" mass="18455">MAAQARPGQTPAVPRPVRAAPDETLSNAIAGPLVVALAEQFGGRRVDMRLTTAEVEPMETGVSAVRGTGQVQVGGRGEWIGFNYELGYDSRLRRAAFPDVSIGGAASGERDMPNDVALVEQLEGHRSPPPWRMTCGSHRPGCDWTGSRQWRAAAGSCASMPTAWLISAARGAGCP</sequence>
<accession>A0A975AS46</accession>
<keyword evidence="2" id="KW-1185">Reference proteome</keyword>
<dbReference type="AlphaFoldDB" id="A0A975AS46"/>
<name>A0A975AS46_9GAMM</name>
<gene>
    <name evidence="1" type="ORF">I8J32_013225</name>
</gene>